<evidence type="ECO:0000256" key="6">
    <source>
        <dbReference type="ARBA" id="ARBA00023242"/>
    </source>
</evidence>
<dbReference type="Gene3D" id="3.30.160.60">
    <property type="entry name" value="Classic Zinc Finger"/>
    <property type="match status" value="3"/>
</dbReference>
<dbReference type="PANTHER" id="PTHR23235">
    <property type="entry name" value="KRUEPPEL-LIKE TRANSCRIPTION FACTOR"/>
    <property type="match status" value="1"/>
</dbReference>
<evidence type="ECO:0000313" key="10">
    <source>
        <dbReference type="Proteomes" id="UP001497497"/>
    </source>
</evidence>
<reference evidence="9 10" key="1">
    <citation type="submission" date="2024-04" db="EMBL/GenBank/DDBJ databases">
        <authorList>
            <consortium name="Genoscope - CEA"/>
            <person name="William W."/>
        </authorList>
    </citation>
    <scope>NUCLEOTIDE SEQUENCE [LARGE SCALE GENOMIC DNA]</scope>
</reference>
<keyword evidence="2" id="KW-0479">Metal-binding</keyword>
<name>A0AAV2H0U3_LYMST</name>
<dbReference type="PROSITE" id="PS00028">
    <property type="entry name" value="ZINC_FINGER_C2H2_1"/>
    <property type="match status" value="3"/>
</dbReference>
<accession>A0AAV2H0U3</accession>
<dbReference type="PROSITE" id="PS50157">
    <property type="entry name" value="ZINC_FINGER_C2H2_2"/>
    <property type="match status" value="3"/>
</dbReference>
<dbReference type="AlphaFoldDB" id="A0AAV2H0U3"/>
<dbReference type="InterPro" id="IPR036236">
    <property type="entry name" value="Znf_C2H2_sf"/>
</dbReference>
<evidence type="ECO:0000313" key="9">
    <source>
        <dbReference type="EMBL" id="CAL1526417.1"/>
    </source>
</evidence>
<dbReference type="FunFam" id="3.30.160.60:FF:000018">
    <property type="entry name" value="Krueppel-like factor 15"/>
    <property type="match status" value="1"/>
</dbReference>
<feature type="domain" description="C2H2-type" evidence="8">
    <location>
        <begin position="221"/>
        <end position="248"/>
    </location>
</feature>
<dbReference type="GO" id="GO:0005634">
    <property type="term" value="C:nucleus"/>
    <property type="evidence" value="ECO:0007669"/>
    <property type="project" value="UniProtKB-SubCell"/>
</dbReference>
<organism evidence="9 10">
    <name type="scientific">Lymnaea stagnalis</name>
    <name type="common">Great pond snail</name>
    <name type="synonym">Helix stagnalis</name>
    <dbReference type="NCBI Taxonomy" id="6523"/>
    <lineage>
        <taxon>Eukaryota</taxon>
        <taxon>Metazoa</taxon>
        <taxon>Spiralia</taxon>
        <taxon>Lophotrochozoa</taxon>
        <taxon>Mollusca</taxon>
        <taxon>Gastropoda</taxon>
        <taxon>Heterobranchia</taxon>
        <taxon>Euthyneura</taxon>
        <taxon>Panpulmonata</taxon>
        <taxon>Hygrophila</taxon>
        <taxon>Lymnaeoidea</taxon>
        <taxon>Lymnaeidae</taxon>
        <taxon>Lymnaea</taxon>
    </lineage>
</organism>
<dbReference type="FunFam" id="3.30.160.60:FF:000926">
    <property type="entry name" value="Kruppel like factor 13"/>
    <property type="match status" value="1"/>
</dbReference>
<keyword evidence="6" id="KW-0539">Nucleus</keyword>
<evidence type="ECO:0000256" key="1">
    <source>
        <dbReference type="ARBA" id="ARBA00004123"/>
    </source>
</evidence>
<dbReference type="Pfam" id="PF00096">
    <property type="entry name" value="zf-C2H2"/>
    <property type="match status" value="3"/>
</dbReference>
<dbReference type="SMART" id="SM00355">
    <property type="entry name" value="ZnF_C2H2"/>
    <property type="match status" value="3"/>
</dbReference>
<proteinExistence type="predicted"/>
<dbReference type="FunFam" id="3.30.160.60:FF:000125">
    <property type="entry name" value="Putative zinc finger protein 143"/>
    <property type="match status" value="1"/>
</dbReference>
<dbReference type="Proteomes" id="UP001497497">
    <property type="component" value="Unassembled WGS sequence"/>
</dbReference>
<feature type="domain" description="C2H2-type" evidence="8">
    <location>
        <begin position="191"/>
        <end position="220"/>
    </location>
</feature>
<dbReference type="SUPFAM" id="SSF57667">
    <property type="entry name" value="beta-beta-alpha zinc fingers"/>
    <property type="match status" value="2"/>
</dbReference>
<keyword evidence="5" id="KW-0862">Zinc</keyword>
<dbReference type="GO" id="GO:0008270">
    <property type="term" value="F:zinc ion binding"/>
    <property type="evidence" value="ECO:0007669"/>
    <property type="project" value="UniProtKB-KW"/>
</dbReference>
<keyword evidence="10" id="KW-1185">Reference proteome</keyword>
<evidence type="ECO:0000256" key="7">
    <source>
        <dbReference type="PROSITE-ProRule" id="PRU00042"/>
    </source>
</evidence>
<dbReference type="GO" id="GO:0000978">
    <property type="term" value="F:RNA polymerase II cis-regulatory region sequence-specific DNA binding"/>
    <property type="evidence" value="ECO:0007669"/>
    <property type="project" value="TreeGrafter"/>
</dbReference>
<dbReference type="EMBL" id="CAXITT010000005">
    <property type="protein sequence ID" value="CAL1526417.1"/>
    <property type="molecule type" value="Genomic_DNA"/>
</dbReference>
<dbReference type="GO" id="GO:0000981">
    <property type="term" value="F:DNA-binding transcription factor activity, RNA polymerase II-specific"/>
    <property type="evidence" value="ECO:0007669"/>
    <property type="project" value="TreeGrafter"/>
</dbReference>
<gene>
    <name evidence="9" type="ORF">GSLYS_00000594001</name>
</gene>
<comment type="subcellular location">
    <subcellularLocation>
        <location evidence="1">Nucleus</location>
    </subcellularLocation>
</comment>
<feature type="domain" description="C2H2-type" evidence="8">
    <location>
        <begin position="161"/>
        <end position="190"/>
    </location>
</feature>
<keyword evidence="3" id="KW-0677">Repeat</keyword>
<dbReference type="InterPro" id="IPR013087">
    <property type="entry name" value="Znf_C2H2_type"/>
</dbReference>
<evidence type="ECO:0000259" key="8">
    <source>
        <dbReference type="PROSITE" id="PS50157"/>
    </source>
</evidence>
<keyword evidence="4 7" id="KW-0863">Zinc-finger</keyword>
<evidence type="ECO:0000256" key="5">
    <source>
        <dbReference type="ARBA" id="ARBA00022833"/>
    </source>
</evidence>
<dbReference type="PANTHER" id="PTHR23235:SF120">
    <property type="entry name" value="KRUPPEL-LIKE FACTOR 15"/>
    <property type="match status" value="1"/>
</dbReference>
<evidence type="ECO:0000256" key="2">
    <source>
        <dbReference type="ARBA" id="ARBA00022723"/>
    </source>
</evidence>
<protein>
    <recommendedName>
        <fullName evidence="8">C2H2-type domain-containing protein</fullName>
    </recommendedName>
</protein>
<evidence type="ECO:0000256" key="3">
    <source>
        <dbReference type="ARBA" id="ARBA00022737"/>
    </source>
</evidence>
<evidence type="ECO:0000256" key="4">
    <source>
        <dbReference type="ARBA" id="ARBA00022771"/>
    </source>
</evidence>
<sequence length="297" mass="33854">MNPRANFVIMALKENTINFELDTDTRMAAQCLLAMSNRENDHTYVLTCDPPNIGETENEHEIKQECYEEENQGHNRYGDFLPGGDCMNANLVARILTDLKTFKQDNNYHEDFNINVTGSSSFASFEIASSTKNGATTPTLDRRLMDDAYVKANSIHGKKIHMCIHPGCGKSYNKSSHLKSHIRTHTGERPFECNWDGCEKRFARSDELTRHKRTHTGEKNFKCPMCEKRFMRSDHLKKHAKRHALYHPSMIQSGARQAVSPNHFHGNSRQYQVITDDQDLYSDGTSHESNSSPSAPL</sequence>
<comment type="caution">
    <text evidence="9">The sequence shown here is derived from an EMBL/GenBank/DDBJ whole genome shotgun (WGS) entry which is preliminary data.</text>
</comment>